<feature type="transmembrane region" description="Helical" evidence="9">
    <location>
        <begin position="254"/>
        <end position="277"/>
    </location>
</feature>
<dbReference type="GO" id="GO:0005886">
    <property type="term" value="C:plasma membrane"/>
    <property type="evidence" value="ECO:0007669"/>
    <property type="project" value="UniProtKB-SubCell"/>
</dbReference>
<feature type="transmembrane region" description="Helical" evidence="9">
    <location>
        <begin position="59"/>
        <end position="84"/>
    </location>
</feature>
<comment type="similarity">
    <text evidence="2 10">Belongs to the binding-protein-dependent transport system permease family. CysTW subfamily.</text>
</comment>
<feature type="transmembrane region" description="Helical" evidence="9">
    <location>
        <begin position="105"/>
        <end position="129"/>
    </location>
</feature>
<dbReference type="PROSITE" id="PS50928">
    <property type="entry name" value="ABC_TM1"/>
    <property type="match status" value="1"/>
</dbReference>
<accession>A0A1J5DWF6</accession>
<evidence type="ECO:0000256" key="5">
    <source>
        <dbReference type="ARBA" id="ARBA00022592"/>
    </source>
</evidence>
<dbReference type="STRING" id="1817895.AUJ95_04540"/>
<dbReference type="InterPro" id="IPR051124">
    <property type="entry name" value="Phosphate_Transport_Permease"/>
</dbReference>
<evidence type="ECO:0000256" key="10">
    <source>
        <dbReference type="RuleBase" id="RU363054"/>
    </source>
</evidence>
<dbReference type="PANTHER" id="PTHR30425:SF1">
    <property type="entry name" value="PHOSPHATE TRANSPORT SYSTEM PERMEASE PROTEIN PSTC"/>
    <property type="match status" value="1"/>
</dbReference>
<feature type="domain" description="ABC transmembrane type-1" evidence="11">
    <location>
        <begin position="65"/>
        <end position="273"/>
    </location>
</feature>
<evidence type="ECO:0000313" key="12">
    <source>
        <dbReference type="EMBL" id="OIP40437.1"/>
    </source>
</evidence>
<evidence type="ECO:0000256" key="8">
    <source>
        <dbReference type="ARBA" id="ARBA00023136"/>
    </source>
</evidence>
<dbReference type="GO" id="GO:0006817">
    <property type="term" value="P:phosphate ion transport"/>
    <property type="evidence" value="ECO:0007669"/>
    <property type="project" value="UniProtKB-KW"/>
</dbReference>
<keyword evidence="5 10" id="KW-0592">Phosphate transport</keyword>
<dbReference type="Pfam" id="PF00528">
    <property type="entry name" value="BPD_transp_1"/>
    <property type="match status" value="1"/>
</dbReference>
<evidence type="ECO:0000256" key="1">
    <source>
        <dbReference type="ARBA" id="ARBA00004651"/>
    </source>
</evidence>
<reference evidence="12 13" key="1">
    <citation type="journal article" date="2016" name="Environ. Microbiol.">
        <title>Genomic resolution of a cold subsurface aquifer community provides metabolic insights for novel microbes adapted to high CO concentrations.</title>
        <authorList>
            <person name="Probst A.J."/>
            <person name="Castelle C.J."/>
            <person name="Singh A."/>
            <person name="Brown C.T."/>
            <person name="Anantharaman K."/>
            <person name="Sharon I."/>
            <person name="Hug L.A."/>
            <person name="Burstein D."/>
            <person name="Emerson J.B."/>
            <person name="Thomas B.C."/>
            <person name="Banfield J.F."/>
        </authorList>
    </citation>
    <scope>NUCLEOTIDE SEQUENCE [LARGE SCALE GENOMIC DNA]</scope>
    <source>
        <strain evidence="12">CG2_30_40_21</strain>
    </source>
</reference>
<dbReference type="AlphaFoldDB" id="A0A1J5DWF6"/>
<evidence type="ECO:0000259" key="11">
    <source>
        <dbReference type="PROSITE" id="PS50928"/>
    </source>
</evidence>
<gene>
    <name evidence="12" type="ORF">AUJ95_04540</name>
</gene>
<name>A0A1J5DWF6_9BACT</name>
<organism evidence="12 13">
    <name type="scientific">Candidatus Desantisbacteria bacterium CG2_30_40_21</name>
    <dbReference type="NCBI Taxonomy" id="1817895"/>
    <lineage>
        <taxon>Bacteria</taxon>
        <taxon>Candidatus Desantisiibacteriota</taxon>
    </lineage>
</organism>
<dbReference type="GO" id="GO:0005315">
    <property type="term" value="F:phosphate transmembrane transporter activity"/>
    <property type="evidence" value="ECO:0007669"/>
    <property type="project" value="InterPro"/>
</dbReference>
<comment type="caution">
    <text evidence="12">The sequence shown here is derived from an EMBL/GenBank/DDBJ whole genome shotgun (WGS) entry which is preliminary data.</text>
</comment>
<dbReference type="CDD" id="cd06261">
    <property type="entry name" value="TM_PBP2"/>
    <property type="match status" value="1"/>
</dbReference>
<comment type="subcellular location">
    <subcellularLocation>
        <location evidence="1 9">Cell membrane</location>
        <topology evidence="1 9">Multi-pass membrane protein</topology>
    </subcellularLocation>
</comment>
<keyword evidence="3 9" id="KW-0813">Transport</keyword>
<dbReference type="InterPro" id="IPR035906">
    <property type="entry name" value="MetI-like_sf"/>
</dbReference>
<evidence type="ECO:0000256" key="2">
    <source>
        <dbReference type="ARBA" id="ARBA00007069"/>
    </source>
</evidence>
<proteinExistence type="inferred from homology"/>
<keyword evidence="6 9" id="KW-0812">Transmembrane</keyword>
<keyword evidence="4 10" id="KW-1003">Cell membrane</keyword>
<sequence length="283" mass="30086">MKSRENLIQFGLLIIALSTIVILLLIALFILKEGLPIILRVGIKGFICSTHWSPQQGQFGILAMIIGTAWITAGAILVSLPLSLSCAIYLSEFSTPKVRGTLKPIIELLAGIPSVVYGFMGMVILFPLIRNYLGGAGPSILTASVILGIMILPTITSIAIDSLQAVPHSYREGSLSLGATRWQTIRMVILPAAKTGILSGIILGIGRAVGETMAVIMIAGNSVIIPKSLLDPVRTLTANIALEMNYATGDHRQALFATGIVLFITIIILNIIAHTIARGGVEK</sequence>
<keyword evidence="7 9" id="KW-1133">Transmembrane helix</keyword>
<comment type="function">
    <text evidence="10">Part of the binding-protein-dependent transport system for phosphate; probably responsible for the translocation of the substrate across the membrane.</text>
</comment>
<evidence type="ECO:0000256" key="7">
    <source>
        <dbReference type="ARBA" id="ARBA00022989"/>
    </source>
</evidence>
<dbReference type="InterPro" id="IPR011864">
    <property type="entry name" value="Phosphate_PstC"/>
</dbReference>
<protein>
    <recommendedName>
        <fullName evidence="10">Phosphate transport system permease protein</fullName>
    </recommendedName>
</protein>
<evidence type="ECO:0000256" key="9">
    <source>
        <dbReference type="RuleBase" id="RU363032"/>
    </source>
</evidence>
<dbReference type="PANTHER" id="PTHR30425">
    <property type="entry name" value="PHOSPHATE TRANSPORT SYSTEM PERMEASE PROTEIN PST"/>
    <property type="match status" value="1"/>
</dbReference>
<dbReference type="InterPro" id="IPR000515">
    <property type="entry name" value="MetI-like"/>
</dbReference>
<evidence type="ECO:0000256" key="3">
    <source>
        <dbReference type="ARBA" id="ARBA00022448"/>
    </source>
</evidence>
<dbReference type="Gene3D" id="1.10.3720.10">
    <property type="entry name" value="MetI-like"/>
    <property type="match status" value="1"/>
</dbReference>
<dbReference type="Proteomes" id="UP000183085">
    <property type="component" value="Unassembled WGS sequence"/>
</dbReference>
<evidence type="ECO:0000256" key="6">
    <source>
        <dbReference type="ARBA" id="ARBA00022692"/>
    </source>
</evidence>
<keyword evidence="8 9" id="KW-0472">Membrane</keyword>
<dbReference type="NCBIfam" id="TIGR02138">
    <property type="entry name" value="phosphate_pstC"/>
    <property type="match status" value="1"/>
</dbReference>
<feature type="transmembrane region" description="Helical" evidence="9">
    <location>
        <begin position="7"/>
        <end position="31"/>
    </location>
</feature>
<dbReference type="SUPFAM" id="SSF161098">
    <property type="entry name" value="MetI-like"/>
    <property type="match status" value="1"/>
</dbReference>
<feature type="transmembrane region" description="Helical" evidence="9">
    <location>
        <begin position="184"/>
        <end position="205"/>
    </location>
</feature>
<evidence type="ECO:0000313" key="13">
    <source>
        <dbReference type="Proteomes" id="UP000183085"/>
    </source>
</evidence>
<evidence type="ECO:0000256" key="4">
    <source>
        <dbReference type="ARBA" id="ARBA00022475"/>
    </source>
</evidence>
<dbReference type="EMBL" id="MNYI01000120">
    <property type="protein sequence ID" value="OIP40437.1"/>
    <property type="molecule type" value="Genomic_DNA"/>
</dbReference>
<feature type="transmembrane region" description="Helical" evidence="9">
    <location>
        <begin position="141"/>
        <end position="163"/>
    </location>
</feature>